<keyword evidence="5 10" id="KW-0067">ATP-binding</keyword>
<evidence type="ECO:0000256" key="7">
    <source>
        <dbReference type="ARBA" id="ARBA00022984"/>
    </source>
</evidence>
<name>A0A926EL27_9FIRM</name>
<dbReference type="GO" id="GO:0005524">
    <property type="term" value="F:ATP binding"/>
    <property type="evidence" value="ECO:0007669"/>
    <property type="project" value="UniProtKB-UniRule"/>
</dbReference>
<dbReference type="SUPFAM" id="SSF53244">
    <property type="entry name" value="MurD-like peptide ligases, peptide-binding domain"/>
    <property type="match status" value="1"/>
</dbReference>
<keyword evidence="6 10" id="KW-0133">Cell shape</keyword>
<dbReference type="AlphaFoldDB" id="A0A926EL27"/>
<dbReference type="SUPFAM" id="SSF53623">
    <property type="entry name" value="MurD-like peptide ligases, catalytic domain"/>
    <property type="match status" value="1"/>
</dbReference>
<comment type="subcellular location">
    <subcellularLocation>
        <location evidence="10 11">Cytoplasm</location>
    </subcellularLocation>
</comment>
<comment type="caution">
    <text evidence="15">The sequence shown here is derived from an EMBL/GenBank/DDBJ whole genome shotgun (WGS) entry which is preliminary data.</text>
</comment>
<dbReference type="Pfam" id="PF08245">
    <property type="entry name" value="Mur_ligase_M"/>
    <property type="match status" value="1"/>
</dbReference>
<keyword evidence="2 10" id="KW-0436">Ligase</keyword>
<dbReference type="Pfam" id="PF02875">
    <property type="entry name" value="Mur_ligase_C"/>
    <property type="match status" value="1"/>
</dbReference>
<evidence type="ECO:0000256" key="1">
    <source>
        <dbReference type="ARBA" id="ARBA00022490"/>
    </source>
</evidence>
<evidence type="ECO:0000256" key="10">
    <source>
        <dbReference type="HAMAP-Rule" id="MF_02019"/>
    </source>
</evidence>
<comment type="function">
    <text evidence="10 11">Involved in cell wall formation. Catalyzes the final step in the synthesis of UDP-N-acetylmuramoyl-pentapeptide, the precursor of murein.</text>
</comment>
<feature type="domain" description="Mur ligase C-terminal" evidence="13">
    <location>
        <begin position="317"/>
        <end position="444"/>
    </location>
</feature>
<proteinExistence type="inferred from homology"/>
<dbReference type="GO" id="GO:0008360">
    <property type="term" value="P:regulation of cell shape"/>
    <property type="evidence" value="ECO:0007669"/>
    <property type="project" value="UniProtKB-KW"/>
</dbReference>
<dbReference type="GO" id="GO:0047480">
    <property type="term" value="F:UDP-N-acetylmuramoyl-tripeptide-D-alanyl-D-alanine ligase activity"/>
    <property type="evidence" value="ECO:0007669"/>
    <property type="project" value="UniProtKB-UniRule"/>
</dbReference>
<reference evidence="15" key="1">
    <citation type="submission" date="2020-08" db="EMBL/GenBank/DDBJ databases">
        <title>Genome public.</title>
        <authorList>
            <person name="Liu C."/>
            <person name="Sun Q."/>
        </authorList>
    </citation>
    <scope>NUCLEOTIDE SEQUENCE</scope>
    <source>
        <strain evidence="15">NSJ-12</strain>
    </source>
</reference>
<evidence type="ECO:0000256" key="8">
    <source>
        <dbReference type="ARBA" id="ARBA00023306"/>
    </source>
</evidence>
<protein>
    <recommendedName>
        <fullName evidence="10 11">UDP-N-acetylmuramoyl-tripeptide--D-alanyl-D-alanine ligase</fullName>
        <ecNumber evidence="10 11">6.3.2.10</ecNumber>
    </recommendedName>
    <alternativeName>
        <fullName evidence="10">D-alanyl-D-alanine-adding enzyme</fullName>
    </alternativeName>
</protein>
<feature type="domain" description="Mur ligase central" evidence="14">
    <location>
        <begin position="110"/>
        <end position="295"/>
    </location>
</feature>
<dbReference type="HAMAP" id="MF_02019">
    <property type="entry name" value="MurF"/>
    <property type="match status" value="1"/>
</dbReference>
<keyword evidence="1 10" id="KW-0963">Cytoplasm</keyword>
<dbReference type="InterPro" id="IPR036615">
    <property type="entry name" value="Mur_ligase_C_dom_sf"/>
</dbReference>
<evidence type="ECO:0000313" key="16">
    <source>
        <dbReference type="Proteomes" id="UP000655830"/>
    </source>
</evidence>
<dbReference type="EC" id="6.3.2.10" evidence="10 11"/>
<evidence type="ECO:0000256" key="4">
    <source>
        <dbReference type="ARBA" id="ARBA00022741"/>
    </source>
</evidence>
<dbReference type="Gene3D" id="3.40.1390.10">
    <property type="entry name" value="MurE/MurF, N-terminal domain"/>
    <property type="match status" value="1"/>
</dbReference>
<dbReference type="InterPro" id="IPR051046">
    <property type="entry name" value="MurCDEF_CellWall_CoF430Synth"/>
</dbReference>
<keyword evidence="4 10" id="KW-0547">Nucleotide-binding</keyword>
<evidence type="ECO:0000256" key="11">
    <source>
        <dbReference type="RuleBase" id="RU004136"/>
    </source>
</evidence>
<dbReference type="InterPro" id="IPR000713">
    <property type="entry name" value="Mur_ligase_N"/>
</dbReference>
<dbReference type="GO" id="GO:0071555">
    <property type="term" value="P:cell wall organization"/>
    <property type="evidence" value="ECO:0007669"/>
    <property type="project" value="UniProtKB-KW"/>
</dbReference>
<accession>A0A926EL27</accession>
<dbReference type="Pfam" id="PF01225">
    <property type="entry name" value="Mur_ligase"/>
    <property type="match status" value="1"/>
</dbReference>
<evidence type="ECO:0000256" key="5">
    <source>
        <dbReference type="ARBA" id="ARBA00022840"/>
    </source>
</evidence>
<dbReference type="GO" id="GO:0051301">
    <property type="term" value="P:cell division"/>
    <property type="evidence" value="ECO:0007669"/>
    <property type="project" value="UniProtKB-KW"/>
</dbReference>
<gene>
    <name evidence="10" type="primary">murF</name>
    <name evidence="15" type="ORF">H8718_12270</name>
</gene>
<dbReference type="InterPro" id="IPR013221">
    <property type="entry name" value="Mur_ligase_cen"/>
</dbReference>
<dbReference type="InterPro" id="IPR036565">
    <property type="entry name" value="Mur-like_cat_sf"/>
</dbReference>
<keyword evidence="7 10" id="KW-0573">Peptidoglycan synthesis</keyword>
<dbReference type="InterPro" id="IPR005863">
    <property type="entry name" value="UDP-N-AcMur_synth"/>
</dbReference>
<dbReference type="PANTHER" id="PTHR43024:SF1">
    <property type="entry name" value="UDP-N-ACETYLMURAMOYL-TRIPEPTIDE--D-ALANYL-D-ALANINE LIGASE"/>
    <property type="match status" value="1"/>
</dbReference>
<dbReference type="RefSeq" id="WP_249333146.1">
    <property type="nucleotide sequence ID" value="NZ_JACRSY010000019.1"/>
</dbReference>
<comment type="similarity">
    <text evidence="10">Belongs to the MurCDEF family. MurF subfamily.</text>
</comment>
<dbReference type="GO" id="GO:0009252">
    <property type="term" value="P:peptidoglycan biosynthetic process"/>
    <property type="evidence" value="ECO:0007669"/>
    <property type="project" value="UniProtKB-UniRule"/>
</dbReference>
<dbReference type="Gene3D" id="3.40.1190.10">
    <property type="entry name" value="Mur-like, catalytic domain"/>
    <property type="match status" value="1"/>
</dbReference>
<feature type="binding site" evidence="10">
    <location>
        <begin position="112"/>
        <end position="118"/>
    </location>
    <ligand>
        <name>ATP</name>
        <dbReference type="ChEBI" id="CHEBI:30616"/>
    </ligand>
</feature>
<comment type="catalytic activity">
    <reaction evidence="10 11">
        <text>D-alanyl-D-alanine + UDP-N-acetyl-alpha-D-muramoyl-L-alanyl-gamma-D-glutamyl-meso-2,6-diaminopimelate + ATP = UDP-N-acetyl-alpha-D-muramoyl-L-alanyl-gamma-D-glutamyl-meso-2,6-diaminopimeloyl-D-alanyl-D-alanine + ADP + phosphate + H(+)</text>
        <dbReference type="Rhea" id="RHEA:28374"/>
        <dbReference type="ChEBI" id="CHEBI:15378"/>
        <dbReference type="ChEBI" id="CHEBI:30616"/>
        <dbReference type="ChEBI" id="CHEBI:43474"/>
        <dbReference type="ChEBI" id="CHEBI:57822"/>
        <dbReference type="ChEBI" id="CHEBI:61386"/>
        <dbReference type="ChEBI" id="CHEBI:83905"/>
        <dbReference type="ChEBI" id="CHEBI:456216"/>
        <dbReference type="EC" id="6.3.2.10"/>
    </reaction>
</comment>
<feature type="domain" description="Mur ligase N-terminal catalytic" evidence="12">
    <location>
        <begin position="27"/>
        <end position="82"/>
    </location>
</feature>
<keyword evidence="9 10" id="KW-0961">Cell wall biogenesis/degradation</keyword>
<dbReference type="Gene3D" id="3.90.190.20">
    <property type="entry name" value="Mur ligase, C-terminal domain"/>
    <property type="match status" value="1"/>
</dbReference>
<keyword evidence="16" id="KW-1185">Reference proteome</keyword>
<keyword evidence="3 10" id="KW-0132">Cell division</keyword>
<evidence type="ECO:0000259" key="12">
    <source>
        <dbReference type="Pfam" id="PF01225"/>
    </source>
</evidence>
<keyword evidence="8 10" id="KW-0131">Cell cycle</keyword>
<dbReference type="EMBL" id="JACRSY010000019">
    <property type="protein sequence ID" value="MBC8580302.1"/>
    <property type="molecule type" value="Genomic_DNA"/>
</dbReference>
<comment type="pathway">
    <text evidence="10 11">Cell wall biogenesis; peptidoglycan biosynthesis.</text>
</comment>
<dbReference type="PANTHER" id="PTHR43024">
    <property type="entry name" value="UDP-N-ACETYLMURAMOYL-TRIPEPTIDE--D-ALANYL-D-ALANINE LIGASE"/>
    <property type="match status" value="1"/>
</dbReference>
<evidence type="ECO:0000256" key="2">
    <source>
        <dbReference type="ARBA" id="ARBA00022598"/>
    </source>
</evidence>
<sequence>MKLVLQDIIAAIGGRCLNPPSSGHNLITSIEIDSRKVGPNTLFVPLIGERFNAHDFIPDVAAKGALATLTEETTIRDENIIHIFVASTQKALLDLAAYYRSLFQIPVVAVTGSVGKTSTKDMIAAVLSVKFNVLKTQGNFNNEIGLPLTLFGLDEGHEVTVIEMGMNHFNEIHRLSVTAAPNMGVITNVGTSHIENLGSQEGILKAKLEILDGLQKGAPLFVNGDDKLLKTVTSSEHPIITYGELETNDYYCTNVYSEGHMTYATIITPKDTYPIAIPALGIHMVYNSLVAIAIADQLGLSKQDILDGLMAYIPSKMRMNITQTKQGLTVMDDTYNASPDSMKAALKVLADYKAPGRKVAILGDMFEMGDFAPSLHEEVGRYAAMQKIDVLYAVGDLAEHIAKGAKQCEDKNLEVSYYTDKQTFITDLAQILHENDTVLLKASRGMQFEEIVKAIGKVNDNEK</sequence>
<dbReference type="SUPFAM" id="SSF63418">
    <property type="entry name" value="MurE/MurF N-terminal domain"/>
    <property type="match status" value="1"/>
</dbReference>
<evidence type="ECO:0000259" key="14">
    <source>
        <dbReference type="Pfam" id="PF08245"/>
    </source>
</evidence>
<evidence type="ECO:0000256" key="6">
    <source>
        <dbReference type="ARBA" id="ARBA00022960"/>
    </source>
</evidence>
<dbReference type="InterPro" id="IPR035911">
    <property type="entry name" value="MurE/MurF_N"/>
</dbReference>
<evidence type="ECO:0000259" key="13">
    <source>
        <dbReference type="Pfam" id="PF02875"/>
    </source>
</evidence>
<dbReference type="GO" id="GO:0005737">
    <property type="term" value="C:cytoplasm"/>
    <property type="evidence" value="ECO:0007669"/>
    <property type="project" value="UniProtKB-SubCell"/>
</dbReference>
<evidence type="ECO:0000256" key="9">
    <source>
        <dbReference type="ARBA" id="ARBA00023316"/>
    </source>
</evidence>
<dbReference type="Proteomes" id="UP000655830">
    <property type="component" value="Unassembled WGS sequence"/>
</dbReference>
<dbReference type="InterPro" id="IPR004101">
    <property type="entry name" value="Mur_ligase_C"/>
</dbReference>
<evidence type="ECO:0000313" key="15">
    <source>
        <dbReference type="EMBL" id="MBC8580302.1"/>
    </source>
</evidence>
<organism evidence="15 16">
    <name type="scientific">Zhenhengia yiwuensis</name>
    <dbReference type="NCBI Taxonomy" id="2763666"/>
    <lineage>
        <taxon>Bacteria</taxon>
        <taxon>Bacillati</taxon>
        <taxon>Bacillota</taxon>
        <taxon>Clostridia</taxon>
        <taxon>Lachnospirales</taxon>
        <taxon>Lachnospiraceae</taxon>
        <taxon>Zhenhengia</taxon>
    </lineage>
</organism>
<evidence type="ECO:0000256" key="3">
    <source>
        <dbReference type="ARBA" id="ARBA00022618"/>
    </source>
</evidence>
<dbReference type="NCBIfam" id="TIGR01143">
    <property type="entry name" value="murF"/>
    <property type="match status" value="1"/>
</dbReference>